<keyword evidence="2" id="KW-0732">Signal</keyword>
<protein>
    <submittedName>
        <fullName evidence="3">Predicted lipoprotein with conserved Yx(FWY)xxD motif</fullName>
    </submittedName>
</protein>
<dbReference type="PROSITE" id="PS51257">
    <property type="entry name" value="PROKAR_LIPOPROTEIN"/>
    <property type="match status" value="1"/>
</dbReference>
<reference evidence="4" key="1">
    <citation type="submission" date="2016-10" db="EMBL/GenBank/DDBJ databases">
        <authorList>
            <person name="Varghese N."/>
        </authorList>
    </citation>
    <scope>NUCLEOTIDE SEQUENCE [LARGE SCALE GENOMIC DNA]</scope>
    <source>
        <strain evidence="4">DSM 45096 / BCRC 16803 / CGMCC 4.1857 / CIP 109030 / JCM 12277 / KCTC 19219 / NBRC 100920 / 33214</strain>
    </source>
</reference>
<keyword evidence="3" id="KW-0449">Lipoprotein</keyword>
<dbReference type="Proteomes" id="UP000183015">
    <property type="component" value="Unassembled WGS sequence"/>
</dbReference>
<dbReference type="AlphaFoldDB" id="A0A1H7YZM8"/>
<organism evidence="3 4">
    <name type="scientific">Streptacidiphilus jiangxiensis</name>
    <dbReference type="NCBI Taxonomy" id="235985"/>
    <lineage>
        <taxon>Bacteria</taxon>
        <taxon>Bacillati</taxon>
        <taxon>Actinomycetota</taxon>
        <taxon>Actinomycetes</taxon>
        <taxon>Kitasatosporales</taxon>
        <taxon>Streptomycetaceae</taxon>
        <taxon>Streptacidiphilus</taxon>
    </lineage>
</organism>
<dbReference type="RefSeq" id="WP_042452707.1">
    <property type="nucleotide sequence ID" value="NZ_BBPN01000026.1"/>
</dbReference>
<dbReference type="PANTHER" id="PTHR39335:SF1">
    <property type="entry name" value="BLL4220 PROTEIN"/>
    <property type="match status" value="1"/>
</dbReference>
<feature type="signal peptide" evidence="2">
    <location>
        <begin position="1"/>
        <end position="28"/>
    </location>
</feature>
<keyword evidence="4" id="KW-1185">Reference proteome</keyword>
<dbReference type="GO" id="GO:0043448">
    <property type="term" value="P:alkane catabolic process"/>
    <property type="evidence" value="ECO:0007669"/>
    <property type="project" value="TreeGrafter"/>
</dbReference>
<proteinExistence type="predicted"/>
<dbReference type="InterPro" id="IPR005297">
    <property type="entry name" value="Lipoprotein_repeat"/>
</dbReference>
<evidence type="ECO:0000313" key="3">
    <source>
        <dbReference type="EMBL" id="SEM50778.1"/>
    </source>
</evidence>
<sequence>MNRLLALPAVAMAVAALAVGCSSSTKNAVSSPPSSTGGSTATTSAAVHTVNSKYGQILVDGSGRTLYLLTADSGGKSSCYGTCASFWPPAHTAGTPTSSGLNASMVGTTARTDHTTQVTYHGHPLYTFVKDTKSGDVTGEGITNFGGTWYVVGVDGNAITSAPATPAPSPSTSGSGGGGYGY</sequence>
<dbReference type="PANTHER" id="PTHR39335">
    <property type="entry name" value="BLL4220 PROTEIN"/>
    <property type="match status" value="1"/>
</dbReference>
<dbReference type="STRING" id="235985.SAMN05414137_13142"/>
<evidence type="ECO:0000256" key="2">
    <source>
        <dbReference type="SAM" id="SignalP"/>
    </source>
</evidence>
<evidence type="ECO:0000256" key="1">
    <source>
        <dbReference type="SAM" id="MobiDB-lite"/>
    </source>
</evidence>
<gene>
    <name evidence="3" type="ORF">SAMN05414137_13142</name>
</gene>
<evidence type="ECO:0000313" key="4">
    <source>
        <dbReference type="Proteomes" id="UP000183015"/>
    </source>
</evidence>
<accession>A0A1H7YZM8</accession>
<dbReference type="Pfam" id="PF03640">
    <property type="entry name" value="Lipoprotein_15"/>
    <property type="match status" value="2"/>
</dbReference>
<dbReference type="EMBL" id="FOAZ01000031">
    <property type="protein sequence ID" value="SEM50778.1"/>
    <property type="molecule type" value="Genomic_DNA"/>
</dbReference>
<feature type="chain" id="PRO_5010201981" evidence="2">
    <location>
        <begin position="29"/>
        <end position="182"/>
    </location>
</feature>
<feature type="region of interest" description="Disordered" evidence="1">
    <location>
        <begin position="160"/>
        <end position="182"/>
    </location>
</feature>
<dbReference type="OrthoDB" id="597632at2"/>
<name>A0A1H7YZM8_STRJI</name>
<dbReference type="eggNOG" id="COG4315">
    <property type="taxonomic scope" value="Bacteria"/>
</dbReference>